<dbReference type="GO" id="GO:0032267">
    <property type="term" value="F:tRNA(Ile)-lysidine synthase activity"/>
    <property type="evidence" value="ECO:0007669"/>
    <property type="project" value="UniProtKB-EC"/>
</dbReference>
<keyword evidence="5 8" id="KW-0547">Nucleotide-binding</keyword>
<dbReference type="OrthoDB" id="9807403at2"/>
<keyword evidence="2 8" id="KW-0963">Cytoplasm</keyword>
<dbReference type="GO" id="GO:0005737">
    <property type="term" value="C:cytoplasm"/>
    <property type="evidence" value="ECO:0007669"/>
    <property type="project" value="UniProtKB-SubCell"/>
</dbReference>
<dbReference type="Proteomes" id="UP000007488">
    <property type="component" value="Chromosome"/>
</dbReference>
<keyword evidence="3 8" id="KW-0436">Ligase</keyword>
<dbReference type="SUPFAM" id="SSF82829">
    <property type="entry name" value="MesJ substrate recognition domain-like"/>
    <property type="match status" value="1"/>
</dbReference>
<evidence type="ECO:0000256" key="3">
    <source>
        <dbReference type="ARBA" id="ARBA00022598"/>
    </source>
</evidence>
<dbReference type="NCBIfam" id="TIGR02433">
    <property type="entry name" value="lysidine_TilS_C"/>
    <property type="match status" value="1"/>
</dbReference>
<dbReference type="Pfam" id="PF11734">
    <property type="entry name" value="TilS_C"/>
    <property type="match status" value="1"/>
</dbReference>
<dbReference type="GO" id="GO:0006400">
    <property type="term" value="P:tRNA modification"/>
    <property type="evidence" value="ECO:0007669"/>
    <property type="project" value="UniProtKB-UniRule"/>
</dbReference>
<dbReference type="EMBL" id="CP002547">
    <property type="protein sequence ID" value="ADY54581.1"/>
    <property type="molecule type" value="Genomic_DNA"/>
</dbReference>
<evidence type="ECO:0000313" key="10">
    <source>
        <dbReference type="EMBL" id="ADY54581.1"/>
    </source>
</evidence>
<proteinExistence type="inferred from homology"/>
<dbReference type="PANTHER" id="PTHR43033">
    <property type="entry name" value="TRNA(ILE)-LYSIDINE SYNTHASE-RELATED"/>
    <property type="match status" value="1"/>
</dbReference>
<evidence type="ECO:0000313" key="11">
    <source>
        <dbReference type="Proteomes" id="UP000007488"/>
    </source>
</evidence>
<evidence type="ECO:0000256" key="1">
    <source>
        <dbReference type="ARBA" id="ARBA00004496"/>
    </source>
</evidence>
<organism evidence="10 11">
    <name type="scientific">Syntrophobotulus glycolicus (strain DSM 8271 / FlGlyR)</name>
    <dbReference type="NCBI Taxonomy" id="645991"/>
    <lineage>
        <taxon>Bacteria</taxon>
        <taxon>Bacillati</taxon>
        <taxon>Bacillota</taxon>
        <taxon>Clostridia</taxon>
        <taxon>Eubacteriales</taxon>
        <taxon>Desulfitobacteriaceae</taxon>
        <taxon>Syntrophobotulus</taxon>
    </lineage>
</organism>
<evidence type="ECO:0000256" key="7">
    <source>
        <dbReference type="ARBA" id="ARBA00048539"/>
    </source>
</evidence>
<accession>F0SW95</accession>
<dbReference type="InterPro" id="IPR012796">
    <property type="entry name" value="Lysidine-tRNA-synth_C"/>
</dbReference>
<dbReference type="InterPro" id="IPR011063">
    <property type="entry name" value="TilS/TtcA_N"/>
</dbReference>
<dbReference type="HAMAP" id="MF_01161">
    <property type="entry name" value="tRNA_Ile_lys_synt"/>
    <property type="match status" value="1"/>
</dbReference>
<comment type="domain">
    <text evidence="8">The N-terminal region contains the highly conserved SGGXDS motif, predicted to be a P-loop motif involved in ATP binding.</text>
</comment>
<dbReference type="eggNOG" id="COG0037">
    <property type="taxonomic scope" value="Bacteria"/>
</dbReference>
<dbReference type="SUPFAM" id="SSF56037">
    <property type="entry name" value="PheT/TilS domain"/>
    <property type="match status" value="1"/>
</dbReference>
<dbReference type="GO" id="GO:0005524">
    <property type="term" value="F:ATP binding"/>
    <property type="evidence" value="ECO:0007669"/>
    <property type="project" value="UniProtKB-UniRule"/>
</dbReference>
<evidence type="ECO:0000256" key="2">
    <source>
        <dbReference type="ARBA" id="ARBA00022490"/>
    </source>
</evidence>
<evidence type="ECO:0000256" key="4">
    <source>
        <dbReference type="ARBA" id="ARBA00022694"/>
    </source>
</evidence>
<dbReference type="SMART" id="SM00977">
    <property type="entry name" value="TilS_C"/>
    <property type="match status" value="1"/>
</dbReference>
<feature type="binding site" evidence="8">
    <location>
        <begin position="25"/>
        <end position="30"/>
    </location>
    <ligand>
        <name>ATP</name>
        <dbReference type="ChEBI" id="CHEBI:30616"/>
    </ligand>
</feature>
<comment type="catalytic activity">
    <reaction evidence="7 8">
        <text>cytidine(34) in tRNA(Ile2) + L-lysine + ATP = lysidine(34) in tRNA(Ile2) + AMP + diphosphate + H(+)</text>
        <dbReference type="Rhea" id="RHEA:43744"/>
        <dbReference type="Rhea" id="RHEA-COMP:10625"/>
        <dbReference type="Rhea" id="RHEA-COMP:10670"/>
        <dbReference type="ChEBI" id="CHEBI:15378"/>
        <dbReference type="ChEBI" id="CHEBI:30616"/>
        <dbReference type="ChEBI" id="CHEBI:32551"/>
        <dbReference type="ChEBI" id="CHEBI:33019"/>
        <dbReference type="ChEBI" id="CHEBI:82748"/>
        <dbReference type="ChEBI" id="CHEBI:83665"/>
        <dbReference type="ChEBI" id="CHEBI:456215"/>
        <dbReference type="EC" id="6.3.4.19"/>
    </reaction>
</comment>
<reference evidence="10 11" key="1">
    <citation type="journal article" date="2011" name="Stand. Genomic Sci.">
        <title>Complete genome sequence of Syntrophobotulus glycolicus type strain (FlGlyR).</title>
        <authorList>
            <person name="Han C."/>
            <person name="Mwirichia R."/>
            <person name="Chertkov O."/>
            <person name="Held B."/>
            <person name="Lapidus A."/>
            <person name="Nolan M."/>
            <person name="Lucas S."/>
            <person name="Hammon N."/>
            <person name="Deshpande S."/>
            <person name="Cheng J.F."/>
            <person name="Tapia R."/>
            <person name="Goodwin L."/>
            <person name="Pitluck S."/>
            <person name="Huntemann M."/>
            <person name="Liolios K."/>
            <person name="Ivanova N."/>
            <person name="Pagani I."/>
            <person name="Mavromatis K."/>
            <person name="Ovchinikova G."/>
            <person name="Pati A."/>
            <person name="Chen A."/>
            <person name="Palaniappan K."/>
            <person name="Land M."/>
            <person name="Hauser L."/>
            <person name="Brambilla E.M."/>
            <person name="Rohde M."/>
            <person name="Spring S."/>
            <person name="Sikorski J."/>
            <person name="Goker M."/>
            <person name="Woyke T."/>
            <person name="Bristow J."/>
            <person name="Eisen J.A."/>
            <person name="Markowitz V."/>
            <person name="Hugenholtz P."/>
            <person name="Kyrpides N.C."/>
            <person name="Klenk H.P."/>
            <person name="Detter J.C."/>
        </authorList>
    </citation>
    <scope>NUCLEOTIDE SEQUENCE [LARGE SCALE GENOMIC DNA]</scope>
    <source>
        <strain evidence="11">DSM 8271 / FlGlyR</strain>
    </source>
</reference>
<protein>
    <recommendedName>
        <fullName evidence="8">tRNA(Ile)-lysidine synthase</fullName>
        <ecNumber evidence="8">6.3.4.19</ecNumber>
    </recommendedName>
    <alternativeName>
        <fullName evidence="8">tRNA(Ile)-2-lysyl-cytidine synthase</fullName>
    </alternativeName>
    <alternativeName>
        <fullName evidence="8">tRNA(Ile)-lysidine synthetase</fullName>
    </alternativeName>
</protein>
<dbReference type="EC" id="6.3.4.19" evidence="8"/>
<sequence>MYARLKKDILPILVPSGSRILVAVSGGPDSIALWHILDRYAREEKSDISLVISHIHHGVRRESDQEEEMVRKLAGKFETELSVHRFKAKDYADKSKKSFQEAAREWRYARFQEDKDKYQCHLIATAHHLGDQAETLLYRLLRGSGTSGLGGIYPSAGEIIRPLLTVSKQEILAYCEAEGLSFALDQSNFEPVYVRNKIRLELLPILKKNYNSRIEEALGRTAELLRWDEEYIQTQVVALWSRYCLEEDGRRIVFSREAWQEPNAVLSRLLRLAAEKINGDPRGLEFKLIKTLMEEGWQQDWQQDLPGIKVCGMKEGLVFLRREIKSEEKDHNKKENIPAERERQKHEVQLEKNRWNSSNELGIKVLLSQESKTDQQCLSTVLSGNALERLEVPLVCRARKNGDRMFWRGIGHKAIKKVFQEHGITGEERRKIPLIAVGSLVIWIPGVCRSDSLLPQNEDEEKWFCLIRHIPRSLL</sequence>
<dbReference type="NCBIfam" id="TIGR02432">
    <property type="entry name" value="lysidine_TilS_N"/>
    <property type="match status" value="1"/>
</dbReference>
<evidence type="ECO:0000256" key="6">
    <source>
        <dbReference type="ARBA" id="ARBA00022840"/>
    </source>
</evidence>
<evidence type="ECO:0000256" key="5">
    <source>
        <dbReference type="ARBA" id="ARBA00022741"/>
    </source>
</evidence>
<keyword evidence="4 8" id="KW-0819">tRNA processing</keyword>
<dbReference type="Pfam" id="PF01171">
    <property type="entry name" value="ATP_bind_3"/>
    <property type="match status" value="1"/>
</dbReference>
<dbReference type="AlphaFoldDB" id="F0SW95"/>
<evidence type="ECO:0000256" key="8">
    <source>
        <dbReference type="HAMAP-Rule" id="MF_01161"/>
    </source>
</evidence>
<comment type="similarity">
    <text evidence="8">Belongs to the tRNA(Ile)-lysidine synthase family.</text>
</comment>
<name>F0SW95_SYNGF</name>
<dbReference type="PANTHER" id="PTHR43033:SF1">
    <property type="entry name" value="TRNA(ILE)-LYSIDINE SYNTHASE-RELATED"/>
    <property type="match status" value="1"/>
</dbReference>
<feature type="domain" description="Lysidine-tRNA(Ile) synthetase C-terminal" evidence="9">
    <location>
        <begin position="394"/>
        <end position="463"/>
    </location>
</feature>
<dbReference type="InterPro" id="IPR012795">
    <property type="entry name" value="tRNA_Ile_lys_synt_N"/>
</dbReference>
<dbReference type="SUPFAM" id="SSF52402">
    <property type="entry name" value="Adenine nucleotide alpha hydrolases-like"/>
    <property type="match status" value="1"/>
</dbReference>
<evidence type="ECO:0000259" key="9">
    <source>
        <dbReference type="SMART" id="SM00977"/>
    </source>
</evidence>
<dbReference type="STRING" id="645991.Sgly_0210"/>
<dbReference type="CDD" id="cd01992">
    <property type="entry name" value="TilS_N"/>
    <property type="match status" value="1"/>
</dbReference>
<dbReference type="InterPro" id="IPR014729">
    <property type="entry name" value="Rossmann-like_a/b/a_fold"/>
</dbReference>
<dbReference type="RefSeq" id="WP_013623452.1">
    <property type="nucleotide sequence ID" value="NC_015172.1"/>
</dbReference>
<dbReference type="KEGG" id="sgy:Sgly_0210"/>
<keyword evidence="6 8" id="KW-0067">ATP-binding</keyword>
<comment type="subcellular location">
    <subcellularLocation>
        <location evidence="1 8">Cytoplasm</location>
    </subcellularLocation>
</comment>
<gene>
    <name evidence="8" type="primary">tilS</name>
    <name evidence="10" type="ordered locus">Sgly_0210</name>
</gene>
<dbReference type="Gene3D" id="3.40.50.620">
    <property type="entry name" value="HUPs"/>
    <property type="match status" value="1"/>
</dbReference>
<dbReference type="InterPro" id="IPR012094">
    <property type="entry name" value="tRNA_Ile_lys_synt"/>
</dbReference>
<reference evidence="11" key="2">
    <citation type="submission" date="2011-02" db="EMBL/GenBank/DDBJ databases">
        <title>The complete genome of Syntrophobotulus glycolicus DSM 8271.</title>
        <authorList>
            <person name="Lucas S."/>
            <person name="Copeland A."/>
            <person name="Lapidus A."/>
            <person name="Bruce D."/>
            <person name="Goodwin L."/>
            <person name="Pitluck S."/>
            <person name="Kyrpides N."/>
            <person name="Mavromatis K."/>
            <person name="Pagani I."/>
            <person name="Ivanova N."/>
            <person name="Mikhailova N."/>
            <person name="Chertkov O."/>
            <person name="Held B."/>
            <person name="Detter J.C."/>
            <person name="Tapia R."/>
            <person name="Han C."/>
            <person name="Land M."/>
            <person name="Hauser L."/>
            <person name="Markowitz V."/>
            <person name="Cheng J.-F."/>
            <person name="Hugenholtz P."/>
            <person name="Woyke T."/>
            <person name="Wu D."/>
            <person name="Spring S."/>
            <person name="Schroeder M."/>
            <person name="Brambilla E."/>
            <person name="Klenk H.-P."/>
            <person name="Eisen J.A."/>
        </authorList>
    </citation>
    <scope>NUCLEOTIDE SEQUENCE [LARGE SCALE GENOMIC DNA]</scope>
    <source>
        <strain evidence="11">DSM 8271 / FlGlyR</strain>
    </source>
</reference>
<comment type="function">
    <text evidence="8">Ligates lysine onto the cytidine present at position 34 of the AUA codon-specific tRNA(Ile) that contains the anticodon CAU, in an ATP-dependent manner. Cytidine is converted to lysidine, thus changing the amino acid specificity of the tRNA from methionine to isoleucine.</text>
</comment>
<keyword evidence="11" id="KW-1185">Reference proteome</keyword>
<dbReference type="HOGENOM" id="CLU_018869_0_1_9"/>